<evidence type="ECO:0000256" key="3">
    <source>
        <dbReference type="ARBA" id="ARBA00034003"/>
    </source>
</evidence>
<feature type="compositionally biased region" description="Basic and acidic residues" evidence="4">
    <location>
        <begin position="296"/>
        <end position="306"/>
    </location>
</feature>
<dbReference type="InterPro" id="IPR050191">
    <property type="entry name" value="ATP-dep_DNA_ligase"/>
</dbReference>
<dbReference type="GO" id="GO:0005524">
    <property type="term" value="F:ATP binding"/>
    <property type="evidence" value="ECO:0007669"/>
    <property type="project" value="InterPro"/>
</dbReference>
<dbReference type="InterPro" id="IPR012340">
    <property type="entry name" value="NA-bd_OB-fold"/>
</dbReference>
<evidence type="ECO:0000259" key="5">
    <source>
        <dbReference type="PROSITE" id="PS50160"/>
    </source>
</evidence>
<dbReference type="OrthoDB" id="9770771at2"/>
<proteinExistence type="inferred from homology"/>
<sequence>MLYPPVALAVATRARELPVAAGWAYEPKLDGYRCCALGGRGLLQSRQGSTAMTSRFPEVLADLAALGDVVLDGELVALRAGRLVFSALQAGPRRRGRGGITAVLVAFDCLSLGERDLRGQSYSARRTVLERVLARSRPHVQLIEQTTDPRAAREWMSPAWGAAGVEGVVAKPVTSRYLPGQRSGWLKIRQTHTREVVVLGVTEENSLVLGGPGRTGWRVVGLSLPLSRELRTELAERLSLDPDQPEPVRLPGVATGLPGGPEVTYQPVRPDTVVEIEADTATEHGRQRHRSRVRRVRPDRAPAELR</sequence>
<evidence type="ECO:0000256" key="2">
    <source>
        <dbReference type="ARBA" id="ARBA00022598"/>
    </source>
</evidence>
<dbReference type="GO" id="GO:0006281">
    <property type="term" value="P:DNA repair"/>
    <property type="evidence" value="ECO:0007669"/>
    <property type="project" value="InterPro"/>
</dbReference>
<keyword evidence="2 6" id="KW-0436">Ligase</keyword>
<dbReference type="Pfam" id="PF01068">
    <property type="entry name" value="DNA_ligase_A_M"/>
    <property type="match status" value="1"/>
</dbReference>
<accession>A0A426JMV4</accession>
<gene>
    <name evidence="6" type="ORF">EIL87_19795</name>
</gene>
<dbReference type="AlphaFoldDB" id="A0A426JMV4"/>
<dbReference type="SUPFAM" id="SSF56091">
    <property type="entry name" value="DNA ligase/mRNA capping enzyme, catalytic domain"/>
    <property type="match status" value="1"/>
</dbReference>
<dbReference type="Proteomes" id="UP000274515">
    <property type="component" value="Unassembled WGS sequence"/>
</dbReference>
<organism evidence="6 7">
    <name type="scientific">Saccharopolyspora rhizosphaerae</name>
    <dbReference type="NCBI Taxonomy" id="2492662"/>
    <lineage>
        <taxon>Bacteria</taxon>
        <taxon>Bacillati</taxon>
        <taxon>Actinomycetota</taxon>
        <taxon>Actinomycetes</taxon>
        <taxon>Pseudonocardiales</taxon>
        <taxon>Pseudonocardiaceae</taxon>
        <taxon>Saccharopolyspora</taxon>
    </lineage>
</organism>
<dbReference type="EMBL" id="RSAA01000018">
    <property type="protein sequence ID" value="RRO14549.1"/>
    <property type="molecule type" value="Genomic_DNA"/>
</dbReference>
<dbReference type="PROSITE" id="PS50160">
    <property type="entry name" value="DNA_LIGASE_A3"/>
    <property type="match status" value="1"/>
</dbReference>
<dbReference type="GO" id="GO:0003910">
    <property type="term" value="F:DNA ligase (ATP) activity"/>
    <property type="evidence" value="ECO:0007669"/>
    <property type="project" value="UniProtKB-EC"/>
</dbReference>
<dbReference type="Gene3D" id="3.30.470.30">
    <property type="entry name" value="DNA ligase/mRNA capping enzyme"/>
    <property type="match status" value="1"/>
</dbReference>
<feature type="compositionally biased region" description="Basic residues" evidence="4">
    <location>
        <begin position="286"/>
        <end position="295"/>
    </location>
</feature>
<dbReference type="PANTHER" id="PTHR45674:SF4">
    <property type="entry name" value="DNA LIGASE 1"/>
    <property type="match status" value="1"/>
</dbReference>
<evidence type="ECO:0000256" key="1">
    <source>
        <dbReference type="ARBA" id="ARBA00007572"/>
    </source>
</evidence>
<comment type="caution">
    <text evidence="6">The sequence shown here is derived from an EMBL/GenBank/DDBJ whole genome shotgun (WGS) entry which is preliminary data.</text>
</comment>
<name>A0A426JMV4_9PSEU</name>
<dbReference type="Gene3D" id="2.40.50.140">
    <property type="entry name" value="Nucleic acid-binding proteins"/>
    <property type="match status" value="1"/>
</dbReference>
<evidence type="ECO:0000256" key="4">
    <source>
        <dbReference type="SAM" id="MobiDB-lite"/>
    </source>
</evidence>
<feature type="region of interest" description="Disordered" evidence="4">
    <location>
        <begin position="278"/>
        <end position="306"/>
    </location>
</feature>
<dbReference type="PANTHER" id="PTHR45674">
    <property type="entry name" value="DNA LIGASE 1/3 FAMILY MEMBER"/>
    <property type="match status" value="1"/>
</dbReference>
<keyword evidence="7" id="KW-1185">Reference proteome</keyword>
<evidence type="ECO:0000313" key="7">
    <source>
        <dbReference type="Proteomes" id="UP000274515"/>
    </source>
</evidence>
<dbReference type="GO" id="GO:0006310">
    <property type="term" value="P:DNA recombination"/>
    <property type="evidence" value="ECO:0007669"/>
    <property type="project" value="InterPro"/>
</dbReference>
<comment type="catalytic activity">
    <reaction evidence="3">
        <text>ATP + (deoxyribonucleotide)n-3'-hydroxyl + 5'-phospho-(deoxyribonucleotide)m = (deoxyribonucleotide)n+m + AMP + diphosphate.</text>
        <dbReference type="EC" id="6.5.1.1"/>
    </reaction>
</comment>
<protein>
    <submittedName>
        <fullName evidence="6">ATP-dependent DNA ligase</fullName>
    </submittedName>
</protein>
<evidence type="ECO:0000313" key="6">
    <source>
        <dbReference type="EMBL" id="RRO14549.1"/>
    </source>
</evidence>
<reference evidence="6 7" key="1">
    <citation type="submission" date="2018-11" db="EMBL/GenBank/DDBJ databases">
        <title>Saccharopolyspora rhizosphaerae sp. nov., an actinomycete isolated from rhizosphere soil in Thailand.</title>
        <authorList>
            <person name="Intra B."/>
            <person name="Euanorasetr J."/>
            <person name="Take A."/>
            <person name="Inahashi Y."/>
            <person name="Mori M."/>
            <person name="Panbangred W."/>
            <person name="Matsumoto A."/>
        </authorList>
    </citation>
    <scope>NUCLEOTIDE SEQUENCE [LARGE SCALE GENOMIC DNA]</scope>
    <source>
        <strain evidence="6 7">H219</strain>
    </source>
</reference>
<dbReference type="InterPro" id="IPR012310">
    <property type="entry name" value="DNA_ligase_ATP-dep_cent"/>
</dbReference>
<feature type="domain" description="ATP-dependent DNA ligase family profile" evidence="5">
    <location>
        <begin position="104"/>
        <end position="218"/>
    </location>
</feature>
<comment type="similarity">
    <text evidence="1">Belongs to the ATP-dependent DNA ligase family.</text>
</comment>
<dbReference type="Gene3D" id="3.30.1490.70">
    <property type="match status" value="1"/>
</dbReference>
<dbReference type="RefSeq" id="WP_125092082.1">
    <property type="nucleotide sequence ID" value="NZ_RSAA01000018.1"/>
</dbReference>